<dbReference type="Gene3D" id="3.30.1060.10">
    <property type="entry name" value="Peptide methionine sulphoxide reductase MsrA"/>
    <property type="match status" value="1"/>
</dbReference>
<dbReference type="Proteomes" id="UP001597546">
    <property type="component" value="Unassembled WGS sequence"/>
</dbReference>
<dbReference type="InterPro" id="IPR002569">
    <property type="entry name" value="Met_Sox_Rdtase_MsrA_dom"/>
</dbReference>
<organism evidence="6 7">
    <name type="scientific">Pedobacter alpinus</name>
    <dbReference type="NCBI Taxonomy" id="1590643"/>
    <lineage>
        <taxon>Bacteria</taxon>
        <taxon>Pseudomonadati</taxon>
        <taxon>Bacteroidota</taxon>
        <taxon>Sphingobacteriia</taxon>
        <taxon>Sphingobacteriales</taxon>
        <taxon>Sphingobacteriaceae</taxon>
        <taxon>Pedobacter</taxon>
    </lineage>
</organism>
<feature type="active site" evidence="4">
    <location>
        <position position="14"/>
    </location>
</feature>
<evidence type="ECO:0000256" key="3">
    <source>
        <dbReference type="ARBA" id="ARBA00048782"/>
    </source>
</evidence>
<comment type="caution">
    <text evidence="6">The sequence shown here is derived from an EMBL/GenBank/DDBJ whole genome shotgun (WGS) entry which is preliminary data.</text>
</comment>
<dbReference type="EC" id="1.8.4.11" evidence="4"/>
<accession>A0ABW5TT45</accession>
<comment type="similarity">
    <text evidence="4">Belongs to the MsrA Met sulfoxide reductase family.</text>
</comment>
<keyword evidence="1 4" id="KW-0560">Oxidoreductase</keyword>
<dbReference type="InterPro" id="IPR036509">
    <property type="entry name" value="Met_Sox_Rdtase_MsrA_sf"/>
</dbReference>
<dbReference type="HAMAP" id="MF_01401">
    <property type="entry name" value="MsrA"/>
    <property type="match status" value="1"/>
</dbReference>
<evidence type="ECO:0000313" key="7">
    <source>
        <dbReference type="Proteomes" id="UP001597546"/>
    </source>
</evidence>
<reference evidence="7" key="1">
    <citation type="journal article" date="2019" name="Int. J. Syst. Evol. Microbiol.">
        <title>The Global Catalogue of Microorganisms (GCM) 10K type strain sequencing project: providing services to taxonomists for standard genome sequencing and annotation.</title>
        <authorList>
            <consortium name="The Broad Institute Genomics Platform"/>
            <consortium name="The Broad Institute Genome Sequencing Center for Infectious Disease"/>
            <person name="Wu L."/>
            <person name="Ma J."/>
        </authorList>
    </citation>
    <scope>NUCLEOTIDE SEQUENCE [LARGE SCALE GENOMIC DNA]</scope>
    <source>
        <strain evidence="7">KCTC 42456</strain>
    </source>
</reference>
<name>A0ABW5TT45_9SPHI</name>
<keyword evidence="7" id="KW-1185">Reference proteome</keyword>
<comment type="function">
    <text evidence="4">Has an important function as a repair enzyme for proteins that have been inactivated by oxidation. Catalyzes the reversible oxidation-reduction of methionine sulfoxide in proteins to methionine.</text>
</comment>
<evidence type="ECO:0000259" key="5">
    <source>
        <dbReference type="Pfam" id="PF01625"/>
    </source>
</evidence>
<evidence type="ECO:0000256" key="4">
    <source>
        <dbReference type="HAMAP-Rule" id="MF_01401"/>
    </source>
</evidence>
<dbReference type="Pfam" id="PF01625">
    <property type="entry name" value="PMSR"/>
    <property type="match status" value="1"/>
</dbReference>
<protein>
    <recommendedName>
        <fullName evidence="4">Peptide methionine sulfoxide reductase MsrA</fullName>
        <shortName evidence="4">Protein-methionine-S-oxide reductase</shortName>
        <ecNumber evidence="4">1.8.4.11</ecNumber>
    </recommendedName>
    <alternativeName>
        <fullName evidence="4">Peptide-methionine (S)-S-oxide reductase</fullName>
        <shortName evidence="4">Peptide Met(O) reductase</shortName>
    </alternativeName>
</protein>
<dbReference type="PANTHER" id="PTHR43774:SF1">
    <property type="entry name" value="PEPTIDE METHIONINE SULFOXIDE REDUCTASE MSRA 2"/>
    <property type="match status" value="1"/>
</dbReference>
<evidence type="ECO:0000313" key="6">
    <source>
        <dbReference type="EMBL" id="MFD2732099.1"/>
    </source>
</evidence>
<dbReference type="NCBIfam" id="TIGR00401">
    <property type="entry name" value="msrA"/>
    <property type="match status" value="1"/>
</dbReference>
<evidence type="ECO:0000256" key="1">
    <source>
        <dbReference type="ARBA" id="ARBA00023002"/>
    </source>
</evidence>
<gene>
    <name evidence="4 6" type="primary">msrA</name>
    <name evidence="6" type="ORF">ACFSSE_10335</name>
</gene>
<comment type="catalytic activity">
    <reaction evidence="3 4">
        <text>[thioredoxin]-disulfide + L-methionine + H2O = L-methionine (S)-S-oxide + [thioredoxin]-dithiol</text>
        <dbReference type="Rhea" id="RHEA:19993"/>
        <dbReference type="Rhea" id="RHEA-COMP:10698"/>
        <dbReference type="Rhea" id="RHEA-COMP:10700"/>
        <dbReference type="ChEBI" id="CHEBI:15377"/>
        <dbReference type="ChEBI" id="CHEBI:29950"/>
        <dbReference type="ChEBI" id="CHEBI:50058"/>
        <dbReference type="ChEBI" id="CHEBI:57844"/>
        <dbReference type="ChEBI" id="CHEBI:58772"/>
        <dbReference type="EC" id="1.8.4.11"/>
    </reaction>
</comment>
<dbReference type="PANTHER" id="PTHR43774">
    <property type="entry name" value="PEPTIDE METHIONINE SULFOXIDE REDUCTASE"/>
    <property type="match status" value="1"/>
</dbReference>
<dbReference type="RefSeq" id="WP_379041433.1">
    <property type="nucleotide sequence ID" value="NZ_JBHSKW010000014.1"/>
</dbReference>
<dbReference type="GO" id="GO:0008113">
    <property type="term" value="F:peptide-methionine (S)-S-oxide reductase activity"/>
    <property type="evidence" value="ECO:0007669"/>
    <property type="project" value="UniProtKB-EC"/>
</dbReference>
<evidence type="ECO:0000256" key="2">
    <source>
        <dbReference type="ARBA" id="ARBA00047806"/>
    </source>
</evidence>
<proteinExistence type="inferred from homology"/>
<feature type="domain" description="Peptide methionine sulphoxide reductase MsrA" evidence="5">
    <location>
        <begin position="8"/>
        <end position="157"/>
    </location>
</feature>
<dbReference type="SUPFAM" id="SSF55068">
    <property type="entry name" value="Peptide methionine sulfoxide reductase"/>
    <property type="match status" value="1"/>
</dbReference>
<sequence length="183" mass="20439">MAENIKIVTLGGGCFWCTEAVIQRLKGVKKVVSGYANGFVPNPTYEAVCSGSSGYAEVVQVSFDSSIISYENLLKVFMTSHDPTSLNRQGADAGTQYRSGIYYQTEEEKQIAESVINELSGIYSQAIVTELEPLNNYFPAEAYHQNYYNQNQYAGYCRAVIEPKVAKLRTYYANMLNEEALEE</sequence>
<comment type="catalytic activity">
    <reaction evidence="2 4">
        <text>L-methionyl-[protein] + [thioredoxin]-disulfide + H2O = L-methionyl-(S)-S-oxide-[protein] + [thioredoxin]-dithiol</text>
        <dbReference type="Rhea" id="RHEA:14217"/>
        <dbReference type="Rhea" id="RHEA-COMP:10698"/>
        <dbReference type="Rhea" id="RHEA-COMP:10700"/>
        <dbReference type="Rhea" id="RHEA-COMP:12313"/>
        <dbReference type="Rhea" id="RHEA-COMP:12315"/>
        <dbReference type="ChEBI" id="CHEBI:15377"/>
        <dbReference type="ChEBI" id="CHEBI:16044"/>
        <dbReference type="ChEBI" id="CHEBI:29950"/>
        <dbReference type="ChEBI" id="CHEBI:44120"/>
        <dbReference type="ChEBI" id="CHEBI:50058"/>
        <dbReference type="EC" id="1.8.4.11"/>
    </reaction>
</comment>
<dbReference type="EMBL" id="JBHULV010000029">
    <property type="protein sequence ID" value="MFD2732099.1"/>
    <property type="molecule type" value="Genomic_DNA"/>
</dbReference>